<dbReference type="EC" id="1.14.99.56" evidence="15"/>
<evidence type="ECO:0000256" key="5">
    <source>
        <dbReference type="ARBA" id="ARBA00022729"/>
    </source>
</evidence>
<keyword evidence="3" id="KW-0964">Secreted</keyword>
<accession>A0AAI8YLN0</accession>
<dbReference type="PANTHER" id="PTHR33353:SF10">
    <property type="entry name" value="ENDO-BETA-1,4-GLUCANASE D"/>
    <property type="match status" value="1"/>
</dbReference>
<dbReference type="PANTHER" id="PTHR33353">
    <property type="entry name" value="PUTATIVE (AFU_ORTHOLOGUE AFUA_1G12560)-RELATED"/>
    <property type="match status" value="1"/>
</dbReference>
<dbReference type="GO" id="GO:0046872">
    <property type="term" value="F:metal ion binding"/>
    <property type="evidence" value="ECO:0007669"/>
    <property type="project" value="UniProtKB-KW"/>
</dbReference>
<dbReference type="GO" id="GO:0030245">
    <property type="term" value="P:cellulose catabolic process"/>
    <property type="evidence" value="ECO:0007669"/>
    <property type="project" value="UniProtKB-KW"/>
</dbReference>
<keyword evidence="9" id="KW-0503">Monooxygenase</keyword>
<evidence type="ECO:0000256" key="16">
    <source>
        <dbReference type="SAM" id="SignalP"/>
    </source>
</evidence>
<keyword evidence="6" id="KW-0136">Cellulose degradation</keyword>
<evidence type="ECO:0000313" key="18">
    <source>
        <dbReference type="EMBL" id="CAJ2509423.1"/>
    </source>
</evidence>
<keyword evidence="8" id="KW-0186">Copper</keyword>
<evidence type="ECO:0000256" key="7">
    <source>
        <dbReference type="ARBA" id="ARBA00023002"/>
    </source>
</evidence>
<comment type="subcellular location">
    <subcellularLocation>
        <location evidence="2">Secreted</location>
    </subcellularLocation>
</comment>
<dbReference type="GO" id="GO:0005576">
    <property type="term" value="C:extracellular region"/>
    <property type="evidence" value="ECO:0007669"/>
    <property type="project" value="UniProtKB-SubCell"/>
</dbReference>
<gene>
    <name evidence="18" type="ORF">KHLLAP_LOCUS9891</name>
</gene>
<reference evidence="18" key="1">
    <citation type="submission" date="2023-10" db="EMBL/GenBank/DDBJ databases">
        <authorList>
            <person name="Hackl T."/>
        </authorList>
    </citation>
    <scope>NUCLEOTIDE SEQUENCE</scope>
</reference>
<dbReference type="EMBL" id="CAUWAG010000012">
    <property type="protein sequence ID" value="CAJ2509423.1"/>
    <property type="molecule type" value="Genomic_DNA"/>
</dbReference>
<feature type="domain" description="Auxiliary Activity family 9 catalytic" evidence="17">
    <location>
        <begin position="20"/>
        <end position="274"/>
    </location>
</feature>
<evidence type="ECO:0000313" key="19">
    <source>
        <dbReference type="Proteomes" id="UP001295740"/>
    </source>
</evidence>
<evidence type="ECO:0000259" key="17">
    <source>
        <dbReference type="Pfam" id="PF03443"/>
    </source>
</evidence>
<evidence type="ECO:0000256" key="11">
    <source>
        <dbReference type="ARBA" id="ARBA00023277"/>
    </source>
</evidence>
<dbReference type="GO" id="GO:0004497">
    <property type="term" value="F:monooxygenase activity"/>
    <property type="evidence" value="ECO:0007669"/>
    <property type="project" value="UniProtKB-KW"/>
</dbReference>
<keyword evidence="12" id="KW-0624">Polysaccharide degradation</keyword>
<proteinExistence type="inferred from homology"/>
<evidence type="ECO:0000256" key="3">
    <source>
        <dbReference type="ARBA" id="ARBA00022525"/>
    </source>
</evidence>
<comment type="caution">
    <text evidence="18">The sequence shown here is derived from an EMBL/GenBank/DDBJ whole genome shotgun (WGS) entry which is preliminary data.</text>
</comment>
<evidence type="ECO:0000256" key="8">
    <source>
        <dbReference type="ARBA" id="ARBA00023008"/>
    </source>
</evidence>
<dbReference type="Proteomes" id="UP001295740">
    <property type="component" value="Unassembled WGS sequence"/>
</dbReference>
<dbReference type="InterPro" id="IPR049892">
    <property type="entry name" value="AA9"/>
</dbReference>
<dbReference type="InterPro" id="IPR005103">
    <property type="entry name" value="AA9_LPMO"/>
</dbReference>
<evidence type="ECO:0000256" key="14">
    <source>
        <dbReference type="ARBA" id="ARBA00045077"/>
    </source>
</evidence>
<organism evidence="18 19">
    <name type="scientific">Anthostomella pinea</name>
    <dbReference type="NCBI Taxonomy" id="933095"/>
    <lineage>
        <taxon>Eukaryota</taxon>
        <taxon>Fungi</taxon>
        <taxon>Dikarya</taxon>
        <taxon>Ascomycota</taxon>
        <taxon>Pezizomycotina</taxon>
        <taxon>Sordariomycetes</taxon>
        <taxon>Xylariomycetidae</taxon>
        <taxon>Xylariales</taxon>
        <taxon>Xylariaceae</taxon>
        <taxon>Anthostomella</taxon>
    </lineage>
</organism>
<keyword evidence="4" id="KW-0479">Metal-binding</keyword>
<keyword evidence="7" id="KW-0560">Oxidoreductase</keyword>
<evidence type="ECO:0000256" key="15">
    <source>
        <dbReference type="ARBA" id="ARBA00047174"/>
    </source>
</evidence>
<dbReference type="AlphaFoldDB" id="A0AAI8YLN0"/>
<evidence type="ECO:0000256" key="9">
    <source>
        <dbReference type="ARBA" id="ARBA00023033"/>
    </source>
</evidence>
<evidence type="ECO:0000256" key="6">
    <source>
        <dbReference type="ARBA" id="ARBA00023001"/>
    </source>
</evidence>
<evidence type="ECO:0000256" key="4">
    <source>
        <dbReference type="ARBA" id="ARBA00022723"/>
    </source>
</evidence>
<name>A0AAI8YLN0_9PEZI</name>
<evidence type="ECO:0000256" key="1">
    <source>
        <dbReference type="ARBA" id="ARBA00001973"/>
    </source>
</evidence>
<sequence>MASKLSIAALAATVPLVHSHFTFIRLALNDEWQAPTRYIRNKTSPFEDVNHVGRISSTRYNVYPTYWDDYDESVRCGRDHMAHAADTEVLTLSAGDTITVAHTRYDPTAYTDDQWTNCPDDRGSCDPARADRVMDFNHRGPIITHLSQVPDGEDVRTYDGAGDWVKIHRIGFDLSGVAAAPIHWLPYNDDQLPARYIFQIPPQIPAGQYLLRFDLVNTGTHGVYANNETWTDPAQLYATCAQIQVESAASGALPAGIGIPEAMSPDSPGMTTSTDMYQLLTVDEDYVYPGGLLWDGENMVVDKPDV</sequence>
<comment type="catalytic activity">
    <reaction evidence="14">
        <text>[(1-&gt;4)-beta-D-glucosyl]n+m + reduced acceptor + O2 = 4-dehydro-beta-D-glucosyl-[(1-&gt;4)-beta-D-glucosyl]n-1 + [(1-&gt;4)-beta-D-glucosyl]m + acceptor + H2O.</text>
        <dbReference type="EC" id="1.14.99.56"/>
    </reaction>
</comment>
<feature type="signal peptide" evidence="16">
    <location>
        <begin position="1"/>
        <end position="19"/>
    </location>
</feature>
<dbReference type="Gene3D" id="2.70.50.70">
    <property type="match status" value="1"/>
</dbReference>
<keyword evidence="10" id="KW-1015">Disulfide bond</keyword>
<evidence type="ECO:0000256" key="13">
    <source>
        <dbReference type="ARBA" id="ARBA00044502"/>
    </source>
</evidence>
<comment type="similarity">
    <text evidence="13">Belongs to the polysaccharide monooxygenase AA9 family.</text>
</comment>
<keyword evidence="19" id="KW-1185">Reference proteome</keyword>
<keyword evidence="11" id="KW-0119">Carbohydrate metabolism</keyword>
<feature type="chain" id="PRO_5042526483" description="lytic cellulose monooxygenase (C4-dehydrogenating)" evidence="16">
    <location>
        <begin position="20"/>
        <end position="306"/>
    </location>
</feature>
<evidence type="ECO:0000256" key="12">
    <source>
        <dbReference type="ARBA" id="ARBA00023326"/>
    </source>
</evidence>
<keyword evidence="5 16" id="KW-0732">Signal</keyword>
<evidence type="ECO:0000256" key="2">
    <source>
        <dbReference type="ARBA" id="ARBA00004613"/>
    </source>
</evidence>
<protein>
    <recommendedName>
        <fullName evidence="15">lytic cellulose monooxygenase (C4-dehydrogenating)</fullName>
        <ecNumber evidence="15">1.14.99.56</ecNumber>
    </recommendedName>
</protein>
<evidence type="ECO:0000256" key="10">
    <source>
        <dbReference type="ARBA" id="ARBA00023157"/>
    </source>
</evidence>
<dbReference type="Pfam" id="PF03443">
    <property type="entry name" value="AA9"/>
    <property type="match status" value="1"/>
</dbReference>
<comment type="cofactor">
    <cofactor evidence="1">
        <name>Cu(2+)</name>
        <dbReference type="ChEBI" id="CHEBI:29036"/>
    </cofactor>
</comment>